<evidence type="ECO:0000313" key="3">
    <source>
        <dbReference type="Proteomes" id="UP000305729"/>
    </source>
</evidence>
<keyword evidence="2" id="KW-0378">Hydrolase</keyword>
<dbReference type="InterPro" id="IPR032466">
    <property type="entry name" value="Metal_Hydrolase"/>
</dbReference>
<dbReference type="PROSITE" id="PS51257">
    <property type="entry name" value="PROKAR_LIPOPROTEIN"/>
    <property type="match status" value="1"/>
</dbReference>
<dbReference type="Pfam" id="PF07969">
    <property type="entry name" value="Amidohydro_3"/>
    <property type="match status" value="1"/>
</dbReference>
<dbReference type="EMBL" id="CP045429">
    <property type="protein sequence ID" value="QPB82463.1"/>
    <property type="molecule type" value="Genomic_DNA"/>
</dbReference>
<dbReference type="InterPro" id="IPR011059">
    <property type="entry name" value="Metal-dep_hydrolase_composite"/>
</dbReference>
<dbReference type="SUPFAM" id="SSF51338">
    <property type="entry name" value="Composite domain of metallo-dependent hydrolases"/>
    <property type="match status" value="1"/>
</dbReference>
<sequence length="756" mass="83109">MKLTLPSITQPLLRHLKSALLVTCTASLLTACMSNGTAEQNEPSGSDSYIIHNGKIVTMAYESATQEPYPEAIWIQDGIIKALGDLNTLEQQAGQGARKLDLAGKTLMPGFIEPHTHLAFVIGLSVMTDLSPCLPEPYKTTYYKDDNDNFQCPTSLQETYDTLNDSKKRISGEPQPKLPVWVWGNGIDPSRLGNSDKNIEDIRQFINNPAIELNENVFNADAKQPINSFEPGQQSPIMLLDQSGHVAYVNLRAFVAAGLCHSVKECSKEENTIPEDYCPEDSERFCYNEQKTGGFAVSSDGTFTGRVLESPNFVPFLQAISLSIGAEPGSPFVYLSEDEGMDIAPDFIHRIAQTGVTTLVNAGAFQSSEALFFKKLAKKNQDTPNMRYRTLVATDIADSTGADRSSLEVANSLHTDTWDSGTNGLYGAYGVKIWADGSTQGCSAYLKDDYANNGICNGESGDSGKNYEYNSFVEELKNYWGENWLIQVHANGDAAIEQALTAFKELQKAQCQRDSGNNTFPITLHHATVGGNPAANESAVDLIVQARNEAIPCINSHDAELKQHLNITVSHTPAHVAYWGGAFQSILDGKGHEGESDSTGRATMLDPAKFEHSYDVPFSLHSDMPVSPVNPLWYVEQMVNRDTWFYPRLATAQKEPMPYNPVAGQQNIDVYQALRGVTIVPAQQNLLDEKIGTLEVNKVADLVILDRNPLAEEVDQIHTIKPCYTFVNGHSNPVYESLEQTVNESQDQTVCKIDNL</sequence>
<accession>A0A5S3URY1</accession>
<dbReference type="RefSeq" id="WP_138539444.1">
    <property type="nucleotide sequence ID" value="NZ_CP045429.1"/>
</dbReference>
<dbReference type="Gene3D" id="3.10.310.70">
    <property type="match status" value="1"/>
</dbReference>
<evidence type="ECO:0000313" key="2">
    <source>
        <dbReference type="EMBL" id="QPB82463.1"/>
    </source>
</evidence>
<dbReference type="PANTHER" id="PTHR22642:SF2">
    <property type="entry name" value="PROTEIN LONG AFTER FAR-RED 3"/>
    <property type="match status" value="1"/>
</dbReference>
<reference evidence="2 3" key="1">
    <citation type="submission" date="2019-10" db="EMBL/GenBank/DDBJ databases">
        <title>Pseudoalteromonas rubra S4059.</title>
        <authorList>
            <person name="Paulsen S."/>
            <person name="Wang X."/>
        </authorList>
    </citation>
    <scope>NUCLEOTIDE SEQUENCE [LARGE SCALE GENOMIC DNA]</scope>
    <source>
        <strain evidence="2 3">S4059</strain>
    </source>
</reference>
<dbReference type="Gene3D" id="2.30.40.10">
    <property type="entry name" value="Urease, subunit C, domain 1"/>
    <property type="match status" value="1"/>
</dbReference>
<dbReference type="AlphaFoldDB" id="A0A5S3URY1"/>
<name>A0A5S3URY1_9GAMM</name>
<evidence type="ECO:0000259" key="1">
    <source>
        <dbReference type="Pfam" id="PF07969"/>
    </source>
</evidence>
<dbReference type="Gene3D" id="3.20.20.140">
    <property type="entry name" value="Metal-dependent hydrolases"/>
    <property type="match status" value="1"/>
</dbReference>
<gene>
    <name evidence="2" type="ORF">CWC22_005470</name>
</gene>
<dbReference type="Proteomes" id="UP000305729">
    <property type="component" value="Chromosome 1"/>
</dbReference>
<dbReference type="GO" id="GO:0016810">
    <property type="term" value="F:hydrolase activity, acting on carbon-nitrogen (but not peptide) bonds"/>
    <property type="evidence" value="ECO:0007669"/>
    <property type="project" value="InterPro"/>
</dbReference>
<dbReference type="SUPFAM" id="SSF51556">
    <property type="entry name" value="Metallo-dependent hydrolases"/>
    <property type="match status" value="1"/>
</dbReference>
<organism evidence="2 3">
    <name type="scientific">Pseudoalteromonas rubra</name>
    <dbReference type="NCBI Taxonomy" id="43658"/>
    <lineage>
        <taxon>Bacteria</taxon>
        <taxon>Pseudomonadati</taxon>
        <taxon>Pseudomonadota</taxon>
        <taxon>Gammaproteobacteria</taxon>
        <taxon>Alteromonadales</taxon>
        <taxon>Pseudoalteromonadaceae</taxon>
        <taxon>Pseudoalteromonas</taxon>
    </lineage>
</organism>
<dbReference type="PANTHER" id="PTHR22642">
    <property type="entry name" value="IMIDAZOLONEPROPIONASE"/>
    <property type="match status" value="1"/>
</dbReference>
<protein>
    <submittedName>
        <fullName evidence="2">Amidohydrolase family protein</fullName>
    </submittedName>
</protein>
<proteinExistence type="predicted"/>
<dbReference type="InterPro" id="IPR013108">
    <property type="entry name" value="Amidohydro_3"/>
</dbReference>
<feature type="domain" description="Amidohydrolase 3" evidence="1">
    <location>
        <begin position="297"/>
        <end position="729"/>
    </location>
</feature>